<evidence type="ECO:0000313" key="3">
    <source>
        <dbReference type="Proteomes" id="UP000266861"/>
    </source>
</evidence>
<sequence>MWVNEKVLNILGKDKIPENIDGGEIGRNKLTNELTGIFVDNSMELVFDKMPSSTDDKLLNQLRAAIHEMHSNGLTGIHDASVLPKYIDFYKRTITSNPEEFNIRVYAMVECDRNKYCGDQVERIDEFGEGRLTVRSVKLIMDGALGSWGAALSEPYSDQPNKNGLLLSNPELLPHEINQWIEKGFQVNTHCIGDRANNIIINAYEKCFQDYVKSHSNDKNEEKKILTEEELLRQVKNLAEELRFRIEHAQILTLDDIKRVGELKIIPSMQPTHATSDMSYAEQRLGSERIKGAYAWRSFIDTGVKVFPLSSDFPVESANPFLGFYAAITRKWKNGDSPHGKDGWFPSQKLTREEALRGFTIDAAYAGFSENTMGSISIGKYADFVILDRDIMQISEEKIIDTKVLSTVFAGKVVFGESLSSLSSFSSLSALLF</sequence>
<dbReference type="Proteomes" id="UP000266861">
    <property type="component" value="Unassembled WGS sequence"/>
</dbReference>
<feature type="domain" description="Amidohydrolase 3" evidence="1">
    <location>
        <begin position="2"/>
        <end position="415"/>
    </location>
</feature>
<dbReference type="PANTHER" id="PTHR22642:SF2">
    <property type="entry name" value="PROTEIN LONG AFTER FAR-RED 3"/>
    <property type="match status" value="1"/>
</dbReference>
<gene>
    <name evidence="2" type="ORF">Glove_9g298</name>
</gene>
<dbReference type="InterPro" id="IPR033932">
    <property type="entry name" value="YtcJ-like"/>
</dbReference>
<dbReference type="SUPFAM" id="SSF51338">
    <property type="entry name" value="Composite domain of metallo-dependent hydrolases"/>
    <property type="match status" value="1"/>
</dbReference>
<dbReference type="Pfam" id="PF07969">
    <property type="entry name" value="Amidohydro_3"/>
    <property type="match status" value="1"/>
</dbReference>
<dbReference type="Gene3D" id="3.20.20.140">
    <property type="entry name" value="Metal-dependent hydrolases"/>
    <property type="match status" value="1"/>
</dbReference>
<dbReference type="AlphaFoldDB" id="A0A397JUT7"/>
<protein>
    <recommendedName>
        <fullName evidence="1">Amidohydrolase 3 domain-containing protein</fullName>
    </recommendedName>
</protein>
<organism evidence="2 3">
    <name type="scientific">Diversispora epigaea</name>
    <dbReference type="NCBI Taxonomy" id="1348612"/>
    <lineage>
        <taxon>Eukaryota</taxon>
        <taxon>Fungi</taxon>
        <taxon>Fungi incertae sedis</taxon>
        <taxon>Mucoromycota</taxon>
        <taxon>Glomeromycotina</taxon>
        <taxon>Glomeromycetes</taxon>
        <taxon>Diversisporales</taxon>
        <taxon>Diversisporaceae</taxon>
        <taxon>Diversispora</taxon>
    </lineage>
</organism>
<dbReference type="GO" id="GO:0016810">
    <property type="term" value="F:hydrolase activity, acting on carbon-nitrogen (but not peptide) bonds"/>
    <property type="evidence" value="ECO:0007669"/>
    <property type="project" value="InterPro"/>
</dbReference>
<comment type="caution">
    <text evidence="2">The sequence shown here is derived from an EMBL/GenBank/DDBJ whole genome shotgun (WGS) entry which is preliminary data.</text>
</comment>
<dbReference type="Gene3D" id="3.10.310.70">
    <property type="match status" value="1"/>
</dbReference>
<dbReference type="OrthoDB" id="3501663at2759"/>
<keyword evidence="3" id="KW-1185">Reference proteome</keyword>
<dbReference type="EMBL" id="PQFF01000007">
    <property type="protein sequence ID" value="RHZ89836.1"/>
    <property type="molecule type" value="Genomic_DNA"/>
</dbReference>
<dbReference type="InterPro" id="IPR013108">
    <property type="entry name" value="Amidohydro_3"/>
</dbReference>
<accession>A0A397JUT7</accession>
<dbReference type="InterPro" id="IPR032466">
    <property type="entry name" value="Metal_Hydrolase"/>
</dbReference>
<dbReference type="InterPro" id="IPR011059">
    <property type="entry name" value="Metal-dep_hydrolase_composite"/>
</dbReference>
<dbReference type="STRING" id="1348612.A0A397JUT7"/>
<dbReference type="Gene3D" id="2.30.40.10">
    <property type="entry name" value="Urease, subunit C, domain 1"/>
    <property type="match status" value="1"/>
</dbReference>
<name>A0A397JUT7_9GLOM</name>
<reference evidence="2 3" key="1">
    <citation type="submission" date="2018-08" db="EMBL/GenBank/DDBJ databases">
        <title>Genome and evolution of the arbuscular mycorrhizal fungus Diversispora epigaea (formerly Glomus versiforme) and its bacterial endosymbionts.</title>
        <authorList>
            <person name="Sun X."/>
            <person name="Fei Z."/>
            <person name="Harrison M."/>
        </authorList>
    </citation>
    <scope>NUCLEOTIDE SEQUENCE [LARGE SCALE GENOMIC DNA]</scope>
    <source>
        <strain evidence="2 3">IT104</strain>
    </source>
</reference>
<proteinExistence type="predicted"/>
<evidence type="ECO:0000313" key="2">
    <source>
        <dbReference type="EMBL" id="RHZ89836.1"/>
    </source>
</evidence>
<dbReference type="PANTHER" id="PTHR22642">
    <property type="entry name" value="IMIDAZOLONEPROPIONASE"/>
    <property type="match status" value="1"/>
</dbReference>
<evidence type="ECO:0000259" key="1">
    <source>
        <dbReference type="Pfam" id="PF07969"/>
    </source>
</evidence>
<dbReference type="CDD" id="cd01300">
    <property type="entry name" value="YtcJ_like"/>
    <property type="match status" value="1"/>
</dbReference>
<dbReference type="SUPFAM" id="SSF51556">
    <property type="entry name" value="Metallo-dependent hydrolases"/>
    <property type="match status" value="1"/>
</dbReference>